<keyword evidence="1" id="KW-0472">Membrane</keyword>
<dbReference type="STRING" id="29349.CLOTH_05390"/>
<proteinExistence type="predicted"/>
<comment type="caution">
    <text evidence="2">The sequence shown here is derived from an EMBL/GenBank/DDBJ whole genome shotgun (WGS) entry which is preliminary data.</text>
</comment>
<keyword evidence="1" id="KW-0812">Transmembrane</keyword>
<protein>
    <recommendedName>
        <fullName evidence="4">DUF2953 domain-containing protein</fullName>
    </recommendedName>
</protein>
<accession>A0A1V4IBF4</accession>
<dbReference type="AlphaFoldDB" id="A0A1V4IBF4"/>
<name>A0A1V4IBF4_9FIRM</name>
<feature type="transmembrane region" description="Helical" evidence="1">
    <location>
        <begin position="128"/>
        <end position="149"/>
    </location>
</feature>
<dbReference type="EMBL" id="MZGW01000001">
    <property type="protein sequence ID" value="OPJ57256.1"/>
    <property type="molecule type" value="Genomic_DNA"/>
</dbReference>
<keyword evidence="1" id="KW-1133">Transmembrane helix</keyword>
<organism evidence="2 3">
    <name type="scientific">Alkalithermobacter paradoxus</name>
    <dbReference type="NCBI Taxonomy" id="29349"/>
    <lineage>
        <taxon>Bacteria</taxon>
        <taxon>Bacillati</taxon>
        <taxon>Bacillota</taxon>
        <taxon>Clostridia</taxon>
        <taxon>Peptostreptococcales</taxon>
        <taxon>Tepidibacteraceae</taxon>
        <taxon>Alkalithermobacter</taxon>
    </lineage>
</organism>
<dbReference type="OrthoDB" id="1751761at2"/>
<feature type="transmembrane region" description="Helical" evidence="1">
    <location>
        <begin position="6"/>
        <end position="23"/>
    </location>
</feature>
<dbReference type="RefSeq" id="WP_079410948.1">
    <property type="nucleotide sequence ID" value="NZ_MZGW01000001.1"/>
</dbReference>
<evidence type="ECO:0008006" key="4">
    <source>
        <dbReference type="Google" id="ProtNLM"/>
    </source>
</evidence>
<evidence type="ECO:0000256" key="1">
    <source>
        <dbReference type="SAM" id="Phobius"/>
    </source>
</evidence>
<evidence type="ECO:0000313" key="3">
    <source>
        <dbReference type="Proteomes" id="UP000190140"/>
    </source>
</evidence>
<gene>
    <name evidence="2" type="ORF">CLOTH_05390</name>
</gene>
<evidence type="ECO:0000313" key="2">
    <source>
        <dbReference type="EMBL" id="OPJ57256.1"/>
    </source>
</evidence>
<reference evidence="2 3" key="1">
    <citation type="submission" date="2017-03" db="EMBL/GenBank/DDBJ databases">
        <title>Genome sequence of Clostridium thermoalcaliphilum DSM 7309.</title>
        <authorList>
            <person name="Poehlein A."/>
            <person name="Daniel R."/>
        </authorList>
    </citation>
    <scope>NUCLEOTIDE SEQUENCE [LARGE SCALE GENOMIC DNA]</scope>
    <source>
        <strain evidence="2 3">DSM 7309</strain>
    </source>
</reference>
<sequence length="200" mass="23538">MNTYIIVFVAILIIVFLIVNSKVKMSIKLLKNGENDEVVINISALYGLVRYKKEIPFVDLNANKEGVKFKVSKRTSLEGNLVNEQKDRIDIKTILSNYDKYKEIFSYLYKKIKIKEVISEIDIRDNNVFSTIIIFNIIHFIYSLIHIHIDAKYMSLRVHPGFEKKEFKIYFKGSFDIRIRNFLYLIKHYKLFINNGKVGA</sequence>
<dbReference type="Proteomes" id="UP000190140">
    <property type="component" value="Unassembled WGS sequence"/>
</dbReference>
<keyword evidence="3" id="KW-1185">Reference proteome</keyword>